<proteinExistence type="predicted"/>
<feature type="region of interest" description="Disordered" evidence="1">
    <location>
        <begin position="1"/>
        <end position="138"/>
    </location>
</feature>
<feature type="compositionally biased region" description="Low complexity" evidence="1">
    <location>
        <begin position="72"/>
        <end position="84"/>
    </location>
</feature>
<evidence type="ECO:0000256" key="1">
    <source>
        <dbReference type="SAM" id="MobiDB-lite"/>
    </source>
</evidence>
<dbReference type="AlphaFoldDB" id="A0A9W7BD53"/>
<feature type="compositionally biased region" description="Low complexity" evidence="1">
    <location>
        <begin position="94"/>
        <end position="130"/>
    </location>
</feature>
<organism evidence="2 3">
    <name type="scientific">Triparma laevis f. inornata</name>
    <dbReference type="NCBI Taxonomy" id="1714386"/>
    <lineage>
        <taxon>Eukaryota</taxon>
        <taxon>Sar</taxon>
        <taxon>Stramenopiles</taxon>
        <taxon>Ochrophyta</taxon>
        <taxon>Bolidophyceae</taxon>
        <taxon>Parmales</taxon>
        <taxon>Triparmaceae</taxon>
        <taxon>Triparma</taxon>
    </lineage>
</organism>
<evidence type="ECO:0000313" key="2">
    <source>
        <dbReference type="EMBL" id="GMH88619.1"/>
    </source>
</evidence>
<accession>A0A9W7BD53</accession>
<reference evidence="3" key="1">
    <citation type="journal article" date="2023" name="Commun. Biol.">
        <title>Genome analysis of Parmales, the sister group of diatoms, reveals the evolutionary specialization of diatoms from phago-mixotrophs to photoautotrophs.</title>
        <authorList>
            <person name="Ban H."/>
            <person name="Sato S."/>
            <person name="Yoshikawa S."/>
            <person name="Yamada K."/>
            <person name="Nakamura Y."/>
            <person name="Ichinomiya M."/>
            <person name="Sato N."/>
            <person name="Blanc-Mathieu R."/>
            <person name="Endo H."/>
            <person name="Kuwata A."/>
            <person name="Ogata H."/>
        </authorList>
    </citation>
    <scope>NUCLEOTIDE SEQUENCE [LARGE SCALE GENOMIC DNA]</scope>
</reference>
<dbReference type="Proteomes" id="UP001162640">
    <property type="component" value="Unassembled WGS sequence"/>
</dbReference>
<name>A0A9W7BD53_9STRA</name>
<feature type="compositionally biased region" description="Polar residues" evidence="1">
    <location>
        <begin position="35"/>
        <end position="58"/>
    </location>
</feature>
<dbReference type="EMBL" id="BLQM01000415">
    <property type="protein sequence ID" value="GMH88619.1"/>
    <property type="molecule type" value="Genomic_DNA"/>
</dbReference>
<evidence type="ECO:0000313" key="3">
    <source>
        <dbReference type="Proteomes" id="UP001162640"/>
    </source>
</evidence>
<comment type="caution">
    <text evidence="2">The sequence shown here is derived from an EMBL/GenBank/DDBJ whole genome shotgun (WGS) entry which is preliminary data.</text>
</comment>
<sequence>MSAAELKRMLKKKRKASKQSSQKSAPTGGGLSPKAPTTTPHSPARRTSLSSTISTGDVSLSPAIIDKKRPSSTHSTPTKSPSSKSHNKKHKYRPGGSPSNPPLSLFAMKSSPSKQKTSQHSHSSQHDPSSPWSPFPPNGLTDLTLKSSLFITKQIPTFHILNTGCTLTFHLTPSSTLKCLISDDSLLPFKSGTNYLIQKSSYVVSKPGSSQTSEDVAAEEDINELENMEETGIQITRSVKRLTPTIRILSGLKDLSLIYDFLINCFYINNKFRSKTEIPVIICFESSKGMDERDVRVVSRDSRNIEFRGPLNLSGIKECLKEINSEFEADIGGFKGEERVGSRNWNDEFFNGHEDGGEMRVGEGVKGLRSKNGKWEFRTT</sequence>
<protein>
    <submittedName>
        <fullName evidence="2">Uncharacterized protein</fullName>
    </submittedName>
</protein>
<gene>
    <name evidence="2" type="ORF">TL16_g11208</name>
</gene>